<dbReference type="GO" id="GO:0005886">
    <property type="term" value="C:plasma membrane"/>
    <property type="evidence" value="ECO:0007669"/>
    <property type="project" value="TreeGrafter"/>
</dbReference>
<keyword evidence="8" id="KW-1185">Reference proteome</keyword>
<evidence type="ECO:0000256" key="3">
    <source>
        <dbReference type="ARBA" id="ARBA00022741"/>
    </source>
</evidence>
<keyword evidence="5" id="KW-0141">cGMP biosynthesis</keyword>
<reference evidence="8" key="1">
    <citation type="journal article" date="2015" name="Nat. Genet.">
        <title>The genome and transcriptome of the zoonotic hookworm Ancylostoma ceylanicum identify infection-specific gene families.</title>
        <authorList>
            <person name="Schwarz E.M."/>
            <person name="Hu Y."/>
            <person name="Antoshechkin I."/>
            <person name="Miller M.M."/>
            <person name="Sternberg P.W."/>
            <person name="Aroian R.V."/>
        </authorList>
    </citation>
    <scope>NUCLEOTIDE SEQUENCE</scope>
    <source>
        <strain evidence="8">HY135</strain>
    </source>
</reference>
<dbReference type="Pfam" id="PF07714">
    <property type="entry name" value="PK_Tyr_Ser-Thr"/>
    <property type="match status" value="1"/>
</dbReference>
<accession>A0A016VQA7</accession>
<evidence type="ECO:0000313" key="7">
    <source>
        <dbReference type="EMBL" id="EYC29769.1"/>
    </source>
</evidence>
<dbReference type="GO" id="GO:0001653">
    <property type="term" value="F:peptide receptor activity"/>
    <property type="evidence" value="ECO:0007669"/>
    <property type="project" value="TreeGrafter"/>
</dbReference>
<dbReference type="EC" id="4.6.1.2" evidence="2"/>
<dbReference type="Gene3D" id="6.10.250.780">
    <property type="match status" value="1"/>
</dbReference>
<sequence length="319" mass="36984">MTDRLCTPTPRSDLYELYLYQGENIIARKHLTIPLLTKNIRSHLRKMCEIDHDNVNRFIGMSTDGPSCLSLWRCCMRGSLKDVIHKRSVTMDGFFMFCLIKDIACGLHYIHNSFLVKHGHLTSSCCLVDERWQVKITDYGLEFMPREEPKLEHKLYTAPELLRDPQLDGTREGDVYSFAIICSELIGGTSAWNLENRKEDAEDILYMVKKGGRKMMRPELNPDSSLEIRSDLLHLIRDCWEEEPAMRPTIDSVRGVLKATTGKRNANLMDHVFKIMENYASSLEQEVEARTKELVDEKKKSDILLCRMLPKYVVYDDIE</sequence>
<dbReference type="GO" id="GO:0004383">
    <property type="term" value="F:guanylate cyclase activity"/>
    <property type="evidence" value="ECO:0007669"/>
    <property type="project" value="UniProtKB-EC"/>
</dbReference>
<evidence type="ECO:0000256" key="2">
    <source>
        <dbReference type="ARBA" id="ARBA00012202"/>
    </source>
</evidence>
<evidence type="ECO:0000256" key="1">
    <source>
        <dbReference type="ARBA" id="ARBA00001436"/>
    </source>
</evidence>
<comment type="catalytic activity">
    <reaction evidence="1">
        <text>GTP = 3',5'-cyclic GMP + diphosphate</text>
        <dbReference type="Rhea" id="RHEA:13665"/>
        <dbReference type="ChEBI" id="CHEBI:33019"/>
        <dbReference type="ChEBI" id="CHEBI:37565"/>
        <dbReference type="ChEBI" id="CHEBI:57746"/>
        <dbReference type="EC" id="4.6.1.2"/>
    </reaction>
</comment>
<dbReference type="GO" id="GO:0004672">
    <property type="term" value="F:protein kinase activity"/>
    <property type="evidence" value="ECO:0007669"/>
    <property type="project" value="InterPro"/>
</dbReference>
<dbReference type="InterPro" id="IPR011009">
    <property type="entry name" value="Kinase-like_dom_sf"/>
</dbReference>
<keyword evidence="3" id="KW-0547">Nucleotide-binding</keyword>
<dbReference type="AlphaFoldDB" id="A0A016VQA7"/>
<dbReference type="SUPFAM" id="SSF56112">
    <property type="entry name" value="Protein kinase-like (PK-like)"/>
    <property type="match status" value="1"/>
</dbReference>
<dbReference type="GO" id="GO:0004016">
    <property type="term" value="F:adenylate cyclase activity"/>
    <property type="evidence" value="ECO:0007669"/>
    <property type="project" value="TreeGrafter"/>
</dbReference>
<protein>
    <recommendedName>
        <fullName evidence="2">guanylate cyclase</fullName>
        <ecNumber evidence="2">4.6.1.2</ecNumber>
    </recommendedName>
</protein>
<dbReference type="EMBL" id="JARK01001341">
    <property type="protein sequence ID" value="EYC29769.1"/>
    <property type="molecule type" value="Genomic_DNA"/>
</dbReference>
<keyword evidence="4" id="KW-0456">Lyase</keyword>
<dbReference type="PANTHER" id="PTHR11920">
    <property type="entry name" value="GUANYLYL CYCLASE"/>
    <property type="match status" value="1"/>
</dbReference>
<proteinExistence type="predicted"/>
<evidence type="ECO:0000313" key="8">
    <source>
        <dbReference type="Proteomes" id="UP000024635"/>
    </source>
</evidence>
<evidence type="ECO:0000256" key="4">
    <source>
        <dbReference type="ARBA" id="ARBA00023239"/>
    </source>
</evidence>
<feature type="domain" description="Protein kinase" evidence="6">
    <location>
        <begin position="1"/>
        <end position="274"/>
    </location>
</feature>
<gene>
    <name evidence="7" type="primary">Acey_s0005.g2254</name>
    <name evidence="7" type="ORF">Y032_0005g2254</name>
</gene>
<evidence type="ECO:0000256" key="5">
    <source>
        <dbReference type="ARBA" id="ARBA00023293"/>
    </source>
</evidence>
<dbReference type="PROSITE" id="PS50011">
    <property type="entry name" value="PROTEIN_KINASE_DOM"/>
    <property type="match status" value="1"/>
</dbReference>
<dbReference type="InterPro" id="IPR001245">
    <property type="entry name" value="Ser-Thr/Tyr_kinase_cat_dom"/>
</dbReference>
<dbReference type="Proteomes" id="UP000024635">
    <property type="component" value="Unassembled WGS sequence"/>
</dbReference>
<dbReference type="InterPro" id="IPR000719">
    <property type="entry name" value="Prot_kinase_dom"/>
</dbReference>
<dbReference type="OrthoDB" id="60033at2759"/>
<name>A0A016VQA7_9BILA</name>
<comment type="caution">
    <text evidence="7">The sequence shown here is derived from an EMBL/GenBank/DDBJ whole genome shotgun (WGS) entry which is preliminary data.</text>
</comment>
<dbReference type="GO" id="GO:0007168">
    <property type="term" value="P:receptor guanylyl cyclase signaling pathway"/>
    <property type="evidence" value="ECO:0007669"/>
    <property type="project" value="TreeGrafter"/>
</dbReference>
<dbReference type="InterPro" id="IPR050401">
    <property type="entry name" value="Cyclic_nucleotide_synthase"/>
</dbReference>
<dbReference type="GO" id="GO:0005524">
    <property type="term" value="F:ATP binding"/>
    <property type="evidence" value="ECO:0007669"/>
    <property type="project" value="InterPro"/>
</dbReference>
<evidence type="ECO:0000259" key="6">
    <source>
        <dbReference type="PROSITE" id="PS50011"/>
    </source>
</evidence>
<dbReference type="Gene3D" id="1.10.510.10">
    <property type="entry name" value="Transferase(Phosphotransferase) domain 1"/>
    <property type="match status" value="1"/>
</dbReference>
<organism evidence="7 8">
    <name type="scientific">Ancylostoma ceylanicum</name>
    <dbReference type="NCBI Taxonomy" id="53326"/>
    <lineage>
        <taxon>Eukaryota</taxon>
        <taxon>Metazoa</taxon>
        <taxon>Ecdysozoa</taxon>
        <taxon>Nematoda</taxon>
        <taxon>Chromadorea</taxon>
        <taxon>Rhabditida</taxon>
        <taxon>Rhabditina</taxon>
        <taxon>Rhabditomorpha</taxon>
        <taxon>Strongyloidea</taxon>
        <taxon>Ancylostomatidae</taxon>
        <taxon>Ancylostomatinae</taxon>
        <taxon>Ancylostoma</taxon>
    </lineage>
</organism>
<dbReference type="PANTHER" id="PTHR11920:SF501">
    <property type="entry name" value="GUANYLATE CYCLASE 32E"/>
    <property type="match status" value="1"/>
</dbReference>